<name>A0AB73PZZ0_PSESS</name>
<accession>A0AB73PZZ0</accession>
<comment type="caution">
    <text evidence="1">The sequence shown here is derived from an EMBL/GenBank/DDBJ whole genome shotgun (WGS) entry which is preliminary data.</text>
</comment>
<evidence type="ECO:0000313" key="1">
    <source>
        <dbReference type="EMBL" id="PAB24443.1"/>
    </source>
</evidence>
<dbReference type="EMBL" id="NIAY01000226">
    <property type="protein sequence ID" value="PAB24443.1"/>
    <property type="molecule type" value="Genomic_DNA"/>
</dbReference>
<dbReference type="AlphaFoldDB" id="A0AB73PZZ0"/>
<feature type="non-terminal residue" evidence="1">
    <location>
        <position position="85"/>
    </location>
</feature>
<protein>
    <submittedName>
        <fullName evidence="1">Uncharacterized protein</fullName>
    </submittedName>
</protein>
<proteinExistence type="predicted"/>
<sequence length="85" mass="9139">MKSADVEKDAGIAVLLDRSQVRQIVKRDTSDLTRLSPAQAKAFGDAVMADFTITIQLKASKDTCGGSTPNPLRLSRFGCVCPQLN</sequence>
<gene>
    <name evidence="1" type="ORF">CC205_27770</name>
</gene>
<organism evidence="1 2">
    <name type="scientific">Pseudomonas savastanoi pv. nerii</name>
    <dbReference type="NCBI Taxonomy" id="360921"/>
    <lineage>
        <taxon>Bacteria</taxon>
        <taxon>Pseudomonadati</taxon>
        <taxon>Pseudomonadota</taxon>
        <taxon>Gammaproteobacteria</taxon>
        <taxon>Pseudomonadales</taxon>
        <taxon>Pseudomonadaceae</taxon>
        <taxon>Pseudomonas</taxon>
    </lineage>
</organism>
<dbReference type="RefSeq" id="WP_095205633.1">
    <property type="nucleotide sequence ID" value="NZ_NIAY01000226.1"/>
</dbReference>
<dbReference type="Proteomes" id="UP000216306">
    <property type="component" value="Unassembled WGS sequence"/>
</dbReference>
<reference evidence="1 2" key="1">
    <citation type="submission" date="2017-05" db="EMBL/GenBank/DDBJ databases">
        <title>Comparative genomic of Pseudomonas savastanoi pathovars.</title>
        <authorList>
            <person name="Pintado A."/>
            <person name="Moreno-Perez A."/>
            <person name="Caballo-Ponce E."/>
            <person name="Murillo J."/>
            <person name="Bardaji L."/>
            <person name="Cerboneschi M."/>
            <person name="Rodriguez-Palenzuela P."/>
            <person name="Ramos C."/>
            <person name="Tegli S."/>
        </authorList>
    </citation>
    <scope>NUCLEOTIDE SEQUENCE [LARGE SCALE GENOMIC DNA]</scope>
    <source>
        <strain evidence="1 2">ESC 23</strain>
    </source>
</reference>
<evidence type="ECO:0000313" key="2">
    <source>
        <dbReference type="Proteomes" id="UP000216306"/>
    </source>
</evidence>